<dbReference type="VEuPathDB" id="FungiDB:FUN_018744"/>
<dbReference type="VEuPathDB" id="FungiDB:RhiirFUN_010930"/>
<dbReference type="EMBL" id="LLXL01003959">
    <property type="protein sequence ID" value="PKK57939.1"/>
    <property type="molecule type" value="Genomic_DNA"/>
</dbReference>
<comment type="caution">
    <text evidence="1">The sequence shown here is derived from an EMBL/GenBank/DDBJ whole genome shotgun (WGS) entry which is preliminary data.</text>
</comment>
<accession>A0A2N1M8H9</accession>
<protein>
    <submittedName>
        <fullName evidence="1">Uncharacterized protein</fullName>
    </submittedName>
</protein>
<dbReference type="Proteomes" id="UP000233469">
    <property type="component" value="Unassembled WGS sequence"/>
</dbReference>
<evidence type="ECO:0000313" key="1">
    <source>
        <dbReference type="EMBL" id="PKK57939.1"/>
    </source>
</evidence>
<name>A0A2N1M8H9_9GLOM</name>
<proteinExistence type="predicted"/>
<evidence type="ECO:0000313" key="2">
    <source>
        <dbReference type="Proteomes" id="UP000233469"/>
    </source>
</evidence>
<sequence length="304" mass="35851">MNLDSKVYFKLIHAYNSVRGSEEYIRIIVTIISLAERHNHETPEMWCSRIRNLFRKLLEENPRILSKNGYITMYEKLYVDDRIHNRPTNYIYCSVYDSLIFTPANGRFEDHYGDNHLKRCISKNPISNEHARINEKLQSIDSKKFSIWQHKQSILREEAKLKCFRLELFFQSTSHSEKDKLASVSYNYDTHTILYKAYVQVKTTIAKNTMPRQPSAPNFESAYISPAKQEMIPLTSYHVFFLIYKKAINVLFAYSDLLAKLPAFLINEAWIRLTSQKRKLLSEKEASEINPIVELFLKYEAIKD</sequence>
<organism evidence="1 2">
    <name type="scientific">Rhizophagus irregularis</name>
    <dbReference type="NCBI Taxonomy" id="588596"/>
    <lineage>
        <taxon>Eukaryota</taxon>
        <taxon>Fungi</taxon>
        <taxon>Fungi incertae sedis</taxon>
        <taxon>Mucoromycota</taxon>
        <taxon>Glomeromycotina</taxon>
        <taxon>Glomeromycetes</taxon>
        <taxon>Glomerales</taxon>
        <taxon>Glomeraceae</taxon>
        <taxon>Rhizophagus</taxon>
    </lineage>
</organism>
<reference evidence="1 2" key="2">
    <citation type="submission" date="2017-10" db="EMBL/GenBank/DDBJ databases">
        <title>Extensive intraspecific genome diversity in a model arbuscular mycorrhizal fungus.</title>
        <authorList>
            <person name="Chen E.C.H."/>
            <person name="Morin E."/>
            <person name="Baudet D."/>
            <person name="Noel J."/>
            <person name="Ndikumana S."/>
            <person name="Charron P."/>
            <person name="St-Onge C."/>
            <person name="Giorgi J."/>
            <person name="Grigoriev I.V."/>
            <person name="Roux C."/>
            <person name="Martin F.M."/>
            <person name="Corradi N."/>
        </authorList>
    </citation>
    <scope>NUCLEOTIDE SEQUENCE [LARGE SCALE GENOMIC DNA]</scope>
    <source>
        <strain evidence="1 2">C2</strain>
    </source>
</reference>
<dbReference type="AlphaFoldDB" id="A0A2N1M8H9"/>
<gene>
    <name evidence="1" type="ORF">RhiirC2_797136</name>
</gene>
<reference evidence="1 2" key="1">
    <citation type="submission" date="2016-04" db="EMBL/GenBank/DDBJ databases">
        <title>Genome analyses suggest a sexual origin of heterokaryosis in a supposedly ancient asexual fungus.</title>
        <authorList>
            <person name="Ropars J."/>
            <person name="Sedzielewska K."/>
            <person name="Noel J."/>
            <person name="Charron P."/>
            <person name="Farinelli L."/>
            <person name="Marton T."/>
            <person name="Kruger M."/>
            <person name="Pelin A."/>
            <person name="Brachmann A."/>
            <person name="Corradi N."/>
        </authorList>
    </citation>
    <scope>NUCLEOTIDE SEQUENCE [LARGE SCALE GENOMIC DNA]</scope>
    <source>
        <strain evidence="1 2">C2</strain>
    </source>
</reference>
<dbReference type="VEuPathDB" id="FungiDB:RhiirA1_464305"/>